<name>A0A160T2K7_9CHLR</name>
<dbReference type="EMBL" id="LN890655">
    <property type="protein sequence ID" value="CUS03479.2"/>
    <property type="molecule type" value="Genomic_DNA"/>
</dbReference>
<dbReference type="Proteomes" id="UP000215027">
    <property type="component" value="Chromosome I"/>
</dbReference>
<evidence type="ECO:0000313" key="3">
    <source>
        <dbReference type="Proteomes" id="UP000215027"/>
    </source>
</evidence>
<evidence type="ECO:0000256" key="1">
    <source>
        <dbReference type="SAM" id="MobiDB-lite"/>
    </source>
</evidence>
<feature type="region of interest" description="Disordered" evidence="1">
    <location>
        <begin position="1"/>
        <end position="23"/>
    </location>
</feature>
<dbReference type="AlphaFoldDB" id="A0A160T2K7"/>
<gene>
    <name evidence="2" type="ORF">CFX0092_A1601</name>
</gene>
<protein>
    <submittedName>
        <fullName evidence="2">Uncharacterized protein</fullName>
    </submittedName>
</protein>
<sequence>MRDKALAAHRDLVSAMSQEAERQGLTEEQLMAELEDVKHEVIEDIYSRQVH</sequence>
<organism evidence="2 3">
    <name type="scientific">Candidatus Promineifilum breve</name>
    <dbReference type="NCBI Taxonomy" id="1806508"/>
    <lineage>
        <taxon>Bacteria</taxon>
        <taxon>Bacillati</taxon>
        <taxon>Chloroflexota</taxon>
        <taxon>Ardenticatenia</taxon>
        <taxon>Candidatus Promineifilales</taxon>
        <taxon>Candidatus Promineifilaceae</taxon>
        <taxon>Candidatus Promineifilum</taxon>
    </lineage>
</organism>
<feature type="compositionally biased region" description="Basic and acidic residues" evidence="1">
    <location>
        <begin position="1"/>
        <end position="12"/>
    </location>
</feature>
<reference evidence="2" key="1">
    <citation type="submission" date="2016-01" db="EMBL/GenBank/DDBJ databases">
        <authorList>
            <person name="Mcilroy J.S."/>
            <person name="Karst M S."/>
            <person name="Albertsen M."/>
        </authorList>
    </citation>
    <scope>NUCLEOTIDE SEQUENCE</scope>
    <source>
        <strain evidence="2">Cfx-K</strain>
    </source>
</reference>
<proteinExistence type="predicted"/>
<dbReference type="KEGG" id="pbf:CFX0092_A1601"/>
<evidence type="ECO:0000313" key="2">
    <source>
        <dbReference type="EMBL" id="CUS03479.2"/>
    </source>
</evidence>
<dbReference type="RefSeq" id="WP_157912984.1">
    <property type="nucleotide sequence ID" value="NZ_LN890655.1"/>
</dbReference>
<keyword evidence="3" id="KW-1185">Reference proteome</keyword>
<accession>A0A160T2K7</accession>